<sequence>MNGKVGALSTETSENTATDVRETLSETAEQHGWRRTQRERVDIYSRGIYQIHAIWRDSSTLNGGAHYEDSILLTYTTELPKTQGWLSR</sequence>
<keyword evidence="4" id="KW-1185">Reference proteome</keyword>
<dbReference type="AlphaFoldDB" id="A0A0F5MT16"/>
<name>A0A0F5MT16_9MYCO</name>
<organism evidence="1 3">
    <name type="scientific">Mycolicibacter arupensis</name>
    <dbReference type="NCBI Taxonomy" id="342002"/>
    <lineage>
        <taxon>Bacteria</taxon>
        <taxon>Bacillati</taxon>
        <taxon>Actinomycetota</taxon>
        <taxon>Actinomycetes</taxon>
        <taxon>Mycobacteriales</taxon>
        <taxon>Mycobacteriaceae</taxon>
        <taxon>Mycolicibacter</taxon>
    </lineage>
</organism>
<evidence type="ECO:0000313" key="1">
    <source>
        <dbReference type="EMBL" id="KKB97915.1"/>
    </source>
</evidence>
<dbReference type="RefSeq" id="WP_046190784.1">
    <property type="nucleotide sequence ID" value="NZ_LASW02000022.1"/>
</dbReference>
<comment type="caution">
    <text evidence="1">The sequence shown here is derived from an EMBL/GenBank/DDBJ whole genome shotgun (WGS) entry which is preliminary data.</text>
</comment>
<dbReference type="EMBL" id="LASW01000098">
    <property type="protein sequence ID" value="KKB97915.1"/>
    <property type="molecule type" value="Genomic_DNA"/>
</dbReference>
<dbReference type="EMBL" id="MVHH01000007">
    <property type="protein sequence ID" value="ORA00162.1"/>
    <property type="molecule type" value="Genomic_DNA"/>
</dbReference>
<protein>
    <submittedName>
        <fullName evidence="1">Uncharacterized protein</fullName>
    </submittedName>
</protein>
<evidence type="ECO:0000313" key="2">
    <source>
        <dbReference type="EMBL" id="ORA00162.1"/>
    </source>
</evidence>
<dbReference type="PATRIC" id="fig|342002.3.peg.2033"/>
<dbReference type="STRING" id="342002.BST15_05565"/>
<reference evidence="1" key="2">
    <citation type="submission" date="2015-04" db="EMBL/GenBank/DDBJ databases">
        <title>Genome sequence of Mycobacterium arupense strain GUC1.</title>
        <authorList>
            <person name="Greninger A.L."/>
            <person name="Cunningham G."/>
            <person name="Chiu C.Y."/>
            <person name="Miller S."/>
        </authorList>
    </citation>
    <scope>NUCLEOTIDE SEQUENCE</scope>
    <source>
        <strain evidence="1">GUC1</strain>
    </source>
</reference>
<accession>A0A0F5MT16</accession>
<evidence type="ECO:0000313" key="3">
    <source>
        <dbReference type="Proteomes" id="UP000034416"/>
    </source>
</evidence>
<evidence type="ECO:0000313" key="4">
    <source>
        <dbReference type="Proteomes" id="UP000192327"/>
    </source>
</evidence>
<reference evidence="2 4" key="3">
    <citation type="submission" date="2016-12" db="EMBL/GenBank/DDBJ databases">
        <title>The new phylogeny of genus Mycobacterium.</title>
        <authorList>
            <person name="Tortoli E."/>
            <person name="Trovato A."/>
            <person name="Cirillo D.M."/>
        </authorList>
    </citation>
    <scope>NUCLEOTIDE SEQUENCE [LARGE SCALE GENOMIC DNA]</scope>
    <source>
        <strain evidence="2 4">DSM 44942</strain>
    </source>
</reference>
<dbReference type="Proteomes" id="UP000192327">
    <property type="component" value="Unassembled WGS sequence"/>
</dbReference>
<proteinExistence type="predicted"/>
<gene>
    <name evidence="2" type="ORF">BST15_05565</name>
    <name evidence="1" type="ORF">WR43_17035</name>
</gene>
<reference evidence="3" key="1">
    <citation type="submission" date="2015-04" db="EMBL/GenBank/DDBJ databases">
        <title>Genome sequence of Mycobacterium arupense GUC1.</title>
        <authorList>
            <person name="Greninger A.L."/>
            <person name="Cunningham G."/>
            <person name="Chiu C.Y."/>
            <person name="Miller S."/>
        </authorList>
    </citation>
    <scope>NUCLEOTIDE SEQUENCE [LARGE SCALE GENOMIC DNA]</scope>
    <source>
        <strain evidence="3">GUC1</strain>
    </source>
</reference>
<dbReference type="Proteomes" id="UP000034416">
    <property type="component" value="Unassembled WGS sequence"/>
</dbReference>